<evidence type="ECO:0000313" key="1">
    <source>
        <dbReference type="EMBL" id="MDJ1180632.1"/>
    </source>
</evidence>
<gene>
    <name evidence="1" type="ORF">PJF56_17375</name>
</gene>
<accession>A0ABT7BN62</accession>
<dbReference type="InterPro" id="IPR054220">
    <property type="entry name" value="DUF6940"/>
</dbReference>
<dbReference type="Pfam" id="PF22086">
    <property type="entry name" value="DUF6940"/>
    <property type="match status" value="1"/>
</dbReference>
<organism evidence="1 2">
    <name type="scientific">Roseofilum halophilum BLCC-M91</name>
    <dbReference type="NCBI Taxonomy" id="3022259"/>
    <lineage>
        <taxon>Bacteria</taxon>
        <taxon>Bacillati</taxon>
        <taxon>Cyanobacteriota</taxon>
        <taxon>Cyanophyceae</taxon>
        <taxon>Desertifilales</taxon>
        <taxon>Desertifilaceae</taxon>
        <taxon>Roseofilum</taxon>
        <taxon>Roseofilum halophilum</taxon>
    </lineage>
</organism>
<dbReference type="Proteomes" id="UP001231370">
    <property type="component" value="Unassembled WGS sequence"/>
</dbReference>
<comment type="caution">
    <text evidence="1">The sequence shown here is derived from an EMBL/GenBank/DDBJ whole genome shotgun (WGS) entry which is preliminary data.</text>
</comment>
<reference evidence="1 2" key="1">
    <citation type="submission" date="2023-01" db="EMBL/GenBank/DDBJ databases">
        <title>Novel diversity within Roseofilum (Cyanobacteria; Desertifilaceae) from marine benthic mats with descriptions of four novel species.</title>
        <authorList>
            <person name="Wang Y."/>
            <person name="Berthold D.E."/>
            <person name="Hu J."/>
            <person name="Lefler F.W."/>
            <person name="Laughinghouse H.D. IV."/>
        </authorList>
    </citation>
    <scope>NUCLEOTIDE SEQUENCE [LARGE SCALE GENOMIC DNA]</scope>
    <source>
        <strain evidence="1 2">BLCC-M91</strain>
    </source>
</reference>
<protein>
    <submittedName>
        <fullName evidence="1">Uncharacterized protein</fullName>
    </submittedName>
</protein>
<keyword evidence="2" id="KW-1185">Reference proteome</keyword>
<dbReference type="EMBL" id="JAQPOK010000133">
    <property type="protein sequence ID" value="MDJ1180632.1"/>
    <property type="molecule type" value="Genomic_DNA"/>
</dbReference>
<sequence length="197" mass="22988">MWEIETKEIQPGQIIQYCIRSGDDDLRVQDVLQLWQNNPDFRLFYSRILADCPFRAFRWETPPCTWATRDRLFEYVLINQPSLNRSPDPDAFKTYFDLASTEQTVVSFPNLSQDARLIVPCAIAPDSVYVHLASFVRQALGSQQQQLWHTVAREMAAQLQRSPQIPMWLNTAGMGVPWLHIRLDSRPKYYSYTPYKG</sequence>
<proteinExistence type="predicted"/>
<dbReference type="RefSeq" id="WP_283763934.1">
    <property type="nucleotide sequence ID" value="NZ_JAQPOK010000133.1"/>
</dbReference>
<evidence type="ECO:0000313" key="2">
    <source>
        <dbReference type="Proteomes" id="UP001231370"/>
    </source>
</evidence>
<name>A0ABT7BN62_9CYAN</name>